<dbReference type="GO" id="GO:0046872">
    <property type="term" value="F:metal ion binding"/>
    <property type="evidence" value="ECO:0007669"/>
    <property type="project" value="UniProtKB-KW"/>
</dbReference>
<protein>
    <recommendedName>
        <fullName evidence="7">TROVE domain-containing protein</fullName>
    </recommendedName>
</protein>
<dbReference type="InterPro" id="IPR008858">
    <property type="entry name" value="TROVE_dom"/>
</dbReference>
<gene>
    <name evidence="8" type="ORF">NP493_1985g00016</name>
</gene>
<keyword evidence="3" id="KW-0963">Cytoplasm</keyword>
<name>A0AAD9JN31_RIDPI</name>
<reference evidence="8" key="1">
    <citation type="journal article" date="2023" name="Mol. Biol. Evol.">
        <title>Third-Generation Sequencing Reveals the Adaptive Role of the Epigenome in Three Deep-Sea Polychaetes.</title>
        <authorList>
            <person name="Perez M."/>
            <person name="Aroh O."/>
            <person name="Sun Y."/>
            <person name="Lan Y."/>
            <person name="Juniper S.K."/>
            <person name="Young C.R."/>
            <person name="Angers B."/>
            <person name="Qian P.Y."/>
        </authorList>
    </citation>
    <scope>NUCLEOTIDE SEQUENCE</scope>
    <source>
        <strain evidence="8">R07B-5</strain>
    </source>
</reference>
<dbReference type="GO" id="GO:1990904">
    <property type="term" value="C:ribonucleoprotein complex"/>
    <property type="evidence" value="ECO:0007669"/>
    <property type="project" value="UniProtKB-KW"/>
</dbReference>
<dbReference type="PANTHER" id="PTHR14202:SF0">
    <property type="entry name" value="RNA-BINDING PROTEIN RO60"/>
    <property type="match status" value="1"/>
</dbReference>
<dbReference type="Pfam" id="PF05731">
    <property type="entry name" value="TROVE"/>
    <property type="match status" value="1"/>
</dbReference>
<dbReference type="PANTHER" id="PTHR14202">
    <property type="entry name" value="60 KDA RIBONUCLEOPROTEIN SSA/RO"/>
    <property type="match status" value="1"/>
</dbReference>
<dbReference type="Proteomes" id="UP001209878">
    <property type="component" value="Unassembled WGS sequence"/>
</dbReference>
<feature type="domain" description="TROVE" evidence="7">
    <location>
        <begin position="10"/>
        <end position="363"/>
    </location>
</feature>
<dbReference type="PROSITE" id="PS50988">
    <property type="entry name" value="TROVE"/>
    <property type="match status" value="1"/>
</dbReference>
<comment type="similarity">
    <text evidence="2">Belongs to the Ro 60 kDa family.</text>
</comment>
<dbReference type="InterPro" id="IPR036465">
    <property type="entry name" value="vWFA_dom_sf"/>
</dbReference>
<dbReference type="InterPro" id="IPR037214">
    <property type="entry name" value="TROVE_dom_sf"/>
</dbReference>
<accession>A0AAD9JN31</accession>
<dbReference type="AlphaFoldDB" id="A0AAD9JN31"/>
<evidence type="ECO:0000259" key="7">
    <source>
        <dbReference type="PROSITE" id="PS50988"/>
    </source>
</evidence>
<comment type="caution">
    <text evidence="8">The sequence shown here is derived from an EMBL/GenBank/DDBJ whole genome shotgun (WGS) entry which is preliminary data.</text>
</comment>
<evidence type="ECO:0000313" key="9">
    <source>
        <dbReference type="Proteomes" id="UP001209878"/>
    </source>
</evidence>
<keyword evidence="9" id="KW-1185">Reference proteome</keyword>
<dbReference type="GO" id="GO:0005737">
    <property type="term" value="C:cytoplasm"/>
    <property type="evidence" value="ECO:0007669"/>
    <property type="project" value="UniProtKB-SubCell"/>
</dbReference>
<dbReference type="GO" id="GO:0003723">
    <property type="term" value="F:RNA binding"/>
    <property type="evidence" value="ECO:0007669"/>
    <property type="project" value="UniProtKB-KW"/>
</dbReference>
<dbReference type="SUPFAM" id="SSF53300">
    <property type="entry name" value="vWA-like"/>
    <property type="match status" value="1"/>
</dbReference>
<dbReference type="InterPro" id="IPR040322">
    <property type="entry name" value="TROVE2"/>
</dbReference>
<evidence type="ECO:0000256" key="4">
    <source>
        <dbReference type="ARBA" id="ARBA00022723"/>
    </source>
</evidence>
<dbReference type="EMBL" id="JAODUO010001996">
    <property type="protein sequence ID" value="KAK2156136.1"/>
    <property type="molecule type" value="Genomic_DNA"/>
</dbReference>
<organism evidence="8 9">
    <name type="scientific">Ridgeia piscesae</name>
    <name type="common">Tubeworm</name>
    <dbReference type="NCBI Taxonomy" id="27915"/>
    <lineage>
        <taxon>Eukaryota</taxon>
        <taxon>Metazoa</taxon>
        <taxon>Spiralia</taxon>
        <taxon>Lophotrochozoa</taxon>
        <taxon>Annelida</taxon>
        <taxon>Polychaeta</taxon>
        <taxon>Sedentaria</taxon>
        <taxon>Canalipalpata</taxon>
        <taxon>Sabellida</taxon>
        <taxon>Siboglinidae</taxon>
        <taxon>Ridgeia</taxon>
    </lineage>
</organism>
<evidence type="ECO:0000256" key="2">
    <source>
        <dbReference type="ARBA" id="ARBA00007814"/>
    </source>
</evidence>
<dbReference type="InterPro" id="IPR056800">
    <property type="entry name" value="vWA_Ro60"/>
</dbReference>
<keyword evidence="4" id="KW-0479">Metal-binding</keyword>
<evidence type="ECO:0000256" key="6">
    <source>
        <dbReference type="ARBA" id="ARBA00023274"/>
    </source>
</evidence>
<comment type="subcellular location">
    <subcellularLocation>
        <location evidence="1">Cytoplasm</location>
    </subcellularLocation>
</comment>
<sequence length="501" mass="57100">MATASQNSPHQHKPCPEPFQVSDVNRLRRFLCLGSEQGTYNIYEHDLGLENAAVVMKLIEDGKGEQVISEIIKFSVEGRTAKQEPSLFALAMCSKVPDEHDFVNVRNAANKAVCQICRIPTHLFQYINYCEHLAKKTGWCRAQRAAVQKWYNDKTPQELAYYVTKYRSRSGWSHKDIVKLAHVKPQRKETSVVLRYTVHGLSKAKEMYKDDKEAGLQELLAYFDAVETLKQTKDEQVAARYIEQHKFVWEHVPTWLLNSKEVWRALLQDIPLLTLIHRLGKLTSLKLLQPESPETARVVDKLQDEKLLTSARIHPFTLHVASKQYAQGKSRHDKVKWTPTPAVTKALDEAFLKSFQTIEQTGKHFILAVDASTTMTHGGVNGSPQVTPLETAAAMAMVTLRTEQKQNCRMVTFSQTVHELSLTREMSVKDIHDNMLEKMAHAGPAKGDPKDCAQPILWALKERVPTDVFIIYTDSELNMSTESPEEAIWRYRQEMGLPHTK</sequence>
<keyword evidence="5" id="KW-0694">RNA-binding</keyword>
<dbReference type="Gene3D" id="3.40.50.410">
    <property type="entry name" value="von Willebrand factor, type A domain"/>
    <property type="match status" value="2"/>
</dbReference>
<evidence type="ECO:0000313" key="8">
    <source>
        <dbReference type="EMBL" id="KAK2156136.1"/>
    </source>
</evidence>
<evidence type="ECO:0000256" key="3">
    <source>
        <dbReference type="ARBA" id="ARBA00022490"/>
    </source>
</evidence>
<dbReference type="Pfam" id="PF25045">
    <property type="entry name" value="vWA_Ro60"/>
    <property type="match status" value="1"/>
</dbReference>
<evidence type="ECO:0000256" key="5">
    <source>
        <dbReference type="ARBA" id="ARBA00022884"/>
    </source>
</evidence>
<proteinExistence type="inferred from homology"/>
<keyword evidence="6" id="KW-0687">Ribonucleoprotein</keyword>
<evidence type="ECO:0000256" key="1">
    <source>
        <dbReference type="ARBA" id="ARBA00004496"/>
    </source>
</evidence>
<dbReference type="SUPFAM" id="SSF140864">
    <property type="entry name" value="TROVE domain-like"/>
    <property type="match status" value="1"/>
</dbReference>